<evidence type="ECO:0000313" key="4">
    <source>
        <dbReference type="Proteomes" id="UP001597393"/>
    </source>
</evidence>
<comment type="caution">
    <text evidence="3">The sequence shown here is derived from an EMBL/GenBank/DDBJ whole genome shotgun (WGS) entry which is preliminary data.</text>
</comment>
<evidence type="ECO:0000256" key="1">
    <source>
        <dbReference type="SAM" id="SignalP"/>
    </source>
</evidence>
<dbReference type="InterPro" id="IPR007484">
    <property type="entry name" value="Peptidase_M28"/>
</dbReference>
<dbReference type="CDD" id="cd03877">
    <property type="entry name" value="M28_like"/>
    <property type="match status" value="1"/>
</dbReference>
<dbReference type="InterPro" id="IPR045175">
    <property type="entry name" value="M28_fam"/>
</dbReference>
<reference evidence="4" key="1">
    <citation type="journal article" date="2019" name="Int. J. Syst. Evol. Microbiol.">
        <title>The Global Catalogue of Microorganisms (GCM) 10K type strain sequencing project: providing services to taxonomists for standard genome sequencing and annotation.</title>
        <authorList>
            <consortium name="The Broad Institute Genomics Platform"/>
            <consortium name="The Broad Institute Genome Sequencing Center for Infectious Disease"/>
            <person name="Wu L."/>
            <person name="Ma J."/>
        </authorList>
    </citation>
    <scope>NUCLEOTIDE SEQUENCE [LARGE SCALE GENOMIC DNA]</scope>
    <source>
        <strain evidence="4">KCTC 42248</strain>
    </source>
</reference>
<keyword evidence="1" id="KW-0732">Signal</keyword>
<feature type="signal peptide" evidence="1">
    <location>
        <begin position="1"/>
        <end position="24"/>
    </location>
</feature>
<dbReference type="EMBL" id="JBHUMA010000004">
    <property type="protein sequence ID" value="MFD2597708.1"/>
    <property type="molecule type" value="Genomic_DNA"/>
</dbReference>
<dbReference type="PANTHER" id="PTHR12147:SF26">
    <property type="entry name" value="PEPTIDASE M28 DOMAIN-CONTAINING PROTEIN"/>
    <property type="match status" value="1"/>
</dbReference>
<sequence length="532" mass="59199">MTMNMKKYLSLLFIVPAVWSCTFAQDAAQKKFAGEITEELAKKHLTILASPEFEGRGTGQEGGRKTVDYVAKQFEEFGLIKPVNGSYFQPVSLVKSVYAVKDFSIAGQTFTYGKDFYVQGENTLQEYNVDEIVFIGYGIQDEKYNDLKDIDVTGKVVVFINEGEPKDASGNSIITGTDKDSEWTRSRLKRLQELMKKNPKLIIATSSQVATGLPRISARLSSGRYGLKKENTPKENNATPMVIATENMVDQILKAKKTTLADVKKGIAESKKPNSFVIKSKLKANMGNNQEDLHDPNVLGLLEGSDLKEEIVVIGGHWDHDGILPDGTIFPGADDNGTGTVAVIDLARAFSAAKKAGNGPRRSILFIAYAAEEKGLLGSNFYVENPIYPLENTVACINVDMIGRIDDKHLEGNHNYVHVIGTNKLSSELNPLVEKANKDYVGLELDGMYNDPNDPMRLYYRSDHYNFAKKGIPALFFFSGLHPHYHTPEDTVEKIDFPMMVKREHLIFHTAWDMVNRDNKLVVDIPDDGGVR</sequence>
<keyword evidence="4" id="KW-1185">Reference proteome</keyword>
<dbReference type="Proteomes" id="UP001597393">
    <property type="component" value="Unassembled WGS sequence"/>
</dbReference>
<evidence type="ECO:0000313" key="3">
    <source>
        <dbReference type="EMBL" id="MFD2597708.1"/>
    </source>
</evidence>
<proteinExistence type="predicted"/>
<name>A0ABW5NGC3_9SPHI</name>
<dbReference type="SUPFAM" id="SSF53187">
    <property type="entry name" value="Zn-dependent exopeptidases"/>
    <property type="match status" value="1"/>
</dbReference>
<dbReference type="Gene3D" id="3.40.630.10">
    <property type="entry name" value="Zn peptidases"/>
    <property type="match status" value="2"/>
</dbReference>
<organism evidence="3 4">
    <name type="scientific">Sphingobacterium corticis</name>
    <dbReference type="NCBI Taxonomy" id="1812823"/>
    <lineage>
        <taxon>Bacteria</taxon>
        <taxon>Pseudomonadati</taxon>
        <taxon>Bacteroidota</taxon>
        <taxon>Sphingobacteriia</taxon>
        <taxon>Sphingobacteriales</taxon>
        <taxon>Sphingobacteriaceae</taxon>
        <taxon>Sphingobacterium</taxon>
    </lineage>
</organism>
<evidence type="ECO:0000259" key="2">
    <source>
        <dbReference type="Pfam" id="PF04389"/>
    </source>
</evidence>
<feature type="domain" description="Peptidase M28" evidence="2">
    <location>
        <begin position="297"/>
        <end position="507"/>
    </location>
</feature>
<dbReference type="PANTHER" id="PTHR12147">
    <property type="entry name" value="METALLOPEPTIDASE M28 FAMILY MEMBER"/>
    <property type="match status" value="1"/>
</dbReference>
<dbReference type="Pfam" id="PF04389">
    <property type="entry name" value="Peptidase_M28"/>
    <property type="match status" value="1"/>
</dbReference>
<accession>A0ABW5NGC3</accession>
<feature type="chain" id="PRO_5047187837" evidence="1">
    <location>
        <begin position="25"/>
        <end position="532"/>
    </location>
</feature>
<gene>
    <name evidence="3" type="ORF">ACFSQ3_02000</name>
</gene>
<protein>
    <submittedName>
        <fullName evidence="3">M28 family peptidase</fullName>
    </submittedName>
</protein>